<evidence type="ECO:0000313" key="2">
    <source>
        <dbReference type="Proteomes" id="UP000002730"/>
    </source>
</evidence>
<sequence length="233" mass="27631">MEYILNDTDIFDTGIDKKFRLVIENNIGSFTKDKAYVFKVSFHVNLLNDVRFEKFDILPRVTNKEKIEDKIGDVMSHQLNVLEKILAENNIESYSTTIQGENLQKENMIKIELYEDNSEVNFDKRGRRINRIKVSSIIPNLSGFKQNVSRLASERISQIFYDFMNIVKDRKLMSKILGVEETYDDDILIRAFYEQYRELWLTTKQRENELLDLLKERSRVALEEYFEEQSEGN</sequence>
<dbReference type="Proteomes" id="UP000002730">
    <property type="component" value="Chromosome"/>
</dbReference>
<dbReference type="AlphaFoldDB" id="D9SSJ6"/>
<dbReference type="KEGG" id="ccb:Clocel_0823"/>
<dbReference type="eggNOG" id="ENOG503292W">
    <property type="taxonomic scope" value="Bacteria"/>
</dbReference>
<evidence type="ECO:0000313" key="1">
    <source>
        <dbReference type="EMBL" id="ADL50593.1"/>
    </source>
</evidence>
<accession>D9SSJ6</accession>
<keyword evidence="2" id="KW-1185">Reference proteome</keyword>
<dbReference type="HOGENOM" id="CLU_1188281_0_0_9"/>
<organism evidence="1 2">
    <name type="scientific">Clostridium cellulovorans (strain ATCC 35296 / DSM 3052 / OCM 3 / 743B)</name>
    <dbReference type="NCBI Taxonomy" id="573061"/>
    <lineage>
        <taxon>Bacteria</taxon>
        <taxon>Bacillati</taxon>
        <taxon>Bacillota</taxon>
        <taxon>Clostridia</taxon>
        <taxon>Eubacteriales</taxon>
        <taxon>Clostridiaceae</taxon>
        <taxon>Clostridium</taxon>
    </lineage>
</organism>
<proteinExistence type="predicted"/>
<gene>
    <name evidence="1" type="ordered locus">Clocel_0823</name>
</gene>
<dbReference type="OrthoDB" id="1946410at2"/>
<dbReference type="RefSeq" id="WP_013291617.1">
    <property type="nucleotide sequence ID" value="NC_014393.1"/>
</dbReference>
<reference evidence="1 2" key="1">
    <citation type="submission" date="2010-08" db="EMBL/GenBank/DDBJ databases">
        <title>Complete sequence of Clostridium cellulovorans 743B.</title>
        <authorList>
            <consortium name="US DOE Joint Genome Institute"/>
            <person name="Lucas S."/>
            <person name="Copeland A."/>
            <person name="Lapidus A."/>
            <person name="Cheng J.-F."/>
            <person name="Bruce D."/>
            <person name="Goodwin L."/>
            <person name="Pitluck S."/>
            <person name="Chertkov O."/>
            <person name="Detter J.C."/>
            <person name="Han C."/>
            <person name="Tapia R."/>
            <person name="Land M."/>
            <person name="Hauser L."/>
            <person name="Chang Y.-J."/>
            <person name="Jeffries C."/>
            <person name="Kyrpides N."/>
            <person name="Ivanova N."/>
            <person name="Mikhailova N."/>
            <person name="Hemme C.L."/>
            <person name="Woyke T."/>
        </authorList>
    </citation>
    <scope>NUCLEOTIDE SEQUENCE [LARGE SCALE GENOMIC DNA]</scope>
    <source>
        <strain evidence="2">ATCC 35296 / DSM 3052 / OCM 3 / 743B</strain>
    </source>
</reference>
<dbReference type="EMBL" id="CP002160">
    <property type="protein sequence ID" value="ADL50593.1"/>
    <property type="molecule type" value="Genomic_DNA"/>
</dbReference>
<name>D9SSJ6_CLOC7</name>
<protein>
    <submittedName>
        <fullName evidence="1">Uncharacterized protein</fullName>
    </submittedName>
</protein>